<keyword evidence="2" id="KW-1185">Reference proteome</keyword>
<comment type="caution">
    <text evidence="1">The sequence shown here is derived from an EMBL/GenBank/DDBJ whole genome shotgun (WGS) entry which is preliminary data.</text>
</comment>
<evidence type="ECO:0000313" key="1">
    <source>
        <dbReference type="EMBL" id="TKR88963.1"/>
    </source>
</evidence>
<proteinExistence type="predicted"/>
<organism evidence="1 2">
    <name type="scientific">Steinernema carpocapsae</name>
    <name type="common">Entomopathogenic nematode</name>
    <dbReference type="NCBI Taxonomy" id="34508"/>
    <lineage>
        <taxon>Eukaryota</taxon>
        <taxon>Metazoa</taxon>
        <taxon>Ecdysozoa</taxon>
        <taxon>Nematoda</taxon>
        <taxon>Chromadorea</taxon>
        <taxon>Rhabditida</taxon>
        <taxon>Tylenchina</taxon>
        <taxon>Panagrolaimomorpha</taxon>
        <taxon>Strongyloidoidea</taxon>
        <taxon>Steinernematidae</taxon>
        <taxon>Steinernema</taxon>
    </lineage>
</organism>
<accession>A0A4U5P027</accession>
<dbReference type="Proteomes" id="UP000298663">
    <property type="component" value="Unassembled WGS sequence"/>
</dbReference>
<reference evidence="1 2" key="1">
    <citation type="journal article" date="2015" name="Genome Biol.">
        <title>Comparative genomics of Steinernema reveals deeply conserved gene regulatory networks.</title>
        <authorList>
            <person name="Dillman A.R."/>
            <person name="Macchietto M."/>
            <person name="Porter C.F."/>
            <person name="Rogers A."/>
            <person name="Williams B."/>
            <person name="Antoshechkin I."/>
            <person name="Lee M.M."/>
            <person name="Goodwin Z."/>
            <person name="Lu X."/>
            <person name="Lewis E.E."/>
            <person name="Goodrich-Blair H."/>
            <person name="Stock S.P."/>
            <person name="Adams B.J."/>
            <person name="Sternberg P.W."/>
            <person name="Mortazavi A."/>
        </authorList>
    </citation>
    <scope>NUCLEOTIDE SEQUENCE [LARGE SCALE GENOMIC DNA]</scope>
    <source>
        <strain evidence="1 2">ALL</strain>
    </source>
</reference>
<evidence type="ECO:0000313" key="2">
    <source>
        <dbReference type="Proteomes" id="UP000298663"/>
    </source>
</evidence>
<gene>
    <name evidence="1" type="ORF">L596_013129</name>
</gene>
<dbReference type="EMBL" id="AZBU02000003">
    <property type="protein sequence ID" value="TKR88963.1"/>
    <property type="molecule type" value="Genomic_DNA"/>
</dbReference>
<protein>
    <submittedName>
        <fullName evidence="1">Uncharacterized protein</fullName>
    </submittedName>
</protein>
<reference evidence="1 2" key="2">
    <citation type="journal article" date="2019" name="G3 (Bethesda)">
        <title>Hybrid Assembly of the Genome of the Entomopathogenic Nematode Steinernema carpocapsae Identifies the X-Chromosome.</title>
        <authorList>
            <person name="Serra L."/>
            <person name="Macchietto M."/>
            <person name="Macias-Munoz A."/>
            <person name="McGill C.J."/>
            <person name="Rodriguez I.M."/>
            <person name="Rodriguez B."/>
            <person name="Murad R."/>
            <person name="Mortazavi A."/>
        </authorList>
    </citation>
    <scope>NUCLEOTIDE SEQUENCE [LARGE SCALE GENOMIC DNA]</scope>
    <source>
        <strain evidence="1 2">ALL</strain>
    </source>
</reference>
<name>A0A4U5P027_STECR</name>
<sequence length="400" mass="46201">MQFKLARQSHPFLPSSIYGPPEAFPSENLYAELTDEEEAARTTMDYLSKILGLASNVFPPAGYMQTAVDFLLNNVMPQPDTEIDKLKQQITDLSGQMQKGFNNIENMINKMQFEQDVANPTKVMAAALHSYLKAEDNANRKKALFDTCVQVSPCTRLDIFYTNMFRNNPQYVNTFLENTKYGHNEIKEFRSYLVNNTVSLMSSCVFCEQMLEKPTYSVANLNIERAREFANQLTVELSNAYKKQQDEYFPTHLKNYLDPYIKSTVNSIGNHDDAAKKVCDYIKGKYSILTSSEYRSDNFVCISYSNYADVGNVWNYYITKYNNRKAENTLLMMQYGKRAYLIYRPSSTEEEYKKHKANVYKIKNFLDSYTKPIRFSDSWRKDIEKITNDAAASTSFLSSL</sequence>
<dbReference type="AlphaFoldDB" id="A0A4U5P027"/>